<evidence type="ECO:0000259" key="2">
    <source>
        <dbReference type="PROSITE" id="PS51278"/>
    </source>
</evidence>
<dbReference type="Pfam" id="PF13230">
    <property type="entry name" value="GATase_4"/>
    <property type="match status" value="1"/>
</dbReference>
<dbReference type="PROSITE" id="PS51278">
    <property type="entry name" value="GATASE_TYPE_2"/>
    <property type="match status" value="1"/>
</dbReference>
<keyword evidence="4" id="KW-1185">Reference proteome</keyword>
<dbReference type="PANTHER" id="PTHR42824:SF1">
    <property type="entry name" value="GLUTAMINE AMIDOTRANSFERASE YAFJ-RELATED"/>
    <property type="match status" value="1"/>
</dbReference>
<dbReference type="AlphaFoldDB" id="Q0W225"/>
<dbReference type="SUPFAM" id="SSF56235">
    <property type="entry name" value="N-terminal nucleophile aminohydrolases (Ntn hydrolases)"/>
    <property type="match status" value="1"/>
</dbReference>
<dbReference type="RefSeq" id="WP_012035017.1">
    <property type="nucleotide sequence ID" value="NC_009464.1"/>
</dbReference>
<feature type="domain" description="Glutamine amidotransferase type-2" evidence="2">
    <location>
        <begin position="2"/>
        <end position="231"/>
    </location>
</feature>
<name>Q0W225_METAR</name>
<dbReference type="GeneID" id="25397269"/>
<dbReference type="EMBL" id="AM114193">
    <property type="protein sequence ID" value="CAJ37568.1"/>
    <property type="molecule type" value="Genomic_DNA"/>
</dbReference>
<dbReference type="InterPro" id="IPR026869">
    <property type="entry name" value="EgtC-like"/>
</dbReference>
<sequence length="231" mass="26225">MCELYGISFSRPGKAISTLHRFADHSCRNPHGWGIAYYRQGGAVMQKLPEKALLSKTYFKAVEAAESDIIISHIRHASRGELNERNCHPFVRHYDGKDWVFAHNGHVDGLYVHPMATGETDSETVFHILMDHIEDRGDAMSGLQYGITSLFEDYEFGRQIRLNFLLSDGTNVYAFGHHPEKPMYYQNLYHRQGARTMVSTQVLDGTPWVKLPDDRLMVVAQGQIQSISAPV</sequence>
<dbReference type="CDD" id="cd01908">
    <property type="entry name" value="YafJ"/>
    <property type="match status" value="1"/>
</dbReference>
<evidence type="ECO:0000313" key="4">
    <source>
        <dbReference type="Proteomes" id="UP000000663"/>
    </source>
</evidence>
<dbReference type="Gene3D" id="3.60.20.10">
    <property type="entry name" value="Glutamine Phosphoribosylpyrophosphate, subunit 1, domain 1"/>
    <property type="match status" value="1"/>
</dbReference>
<proteinExistence type="predicted"/>
<keyword evidence="1 3" id="KW-0315">Glutamine amidotransferase</keyword>
<evidence type="ECO:0000256" key="1">
    <source>
        <dbReference type="ARBA" id="ARBA00022962"/>
    </source>
</evidence>
<gene>
    <name evidence="3" type="ORF">RCIX2499</name>
</gene>
<dbReference type="STRING" id="351160.RCIX2499"/>
<organism evidence="3 4">
    <name type="scientific">Methanocella arvoryzae (strain DSM 22066 / NBRC 105507 / MRE50)</name>
    <dbReference type="NCBI Taxonomy" id="351160"/>
    <lineage>
        <taxon>Archaea</taxon>
        <taxon>Methanobacteriati</taxon>
        <taxon>Methanobacteriota</taxon>
        <taxon>Stenosarchaea group</taxon>
        <taxon>Methanomicrobia</taxon>
        <taxon>Methanocellales</taxon>
        <taxon>Methanocellaceae</taxon>
        <taxon>Methanocella</taxon>
    </lineage>
</organism>
<dbReference type="PANTHER" id="PTHR42824">
    <property type="entry name" value="GLUTAMINE AMIDOTRANSFERASE"/>
    <property type="match status" value="1"/>
</dbReference>
<dbReference type="InterPro" id="IPR017932">
    <property type="entry name" value="GATase_2_dom"/>
</dbReference>
<dbReference type="Proteomes" id="UP000000663">
    <property type="component" value="Chromosome"/>
</dbReference>
<dbReference type="InterPro" id="IPR029055">
    <property type="entry name" value="Ntn_hydrolases_N"/>
</dbReference>
<protein>
    <submittedName>
        <fullName evidence="3">Predicted glutamine amidotransferase (Class II)</fullName>
    </submittedName>
</protein>
<dbReference type="eggNOG" id="arCOG03639">
    <property type="taxonomic scope" value="Archaea"/>
</dbReference>
<accession>Q0W225</accession>
<dbReference type="KEGG" id="rci:RCIX2499"/>
<dbReference type="OrthoDB" id="350529at2157"/>
<reference evidence="3 4" key="1">
    <citation type="journal article" date="2006" name="Science">
        <title>Genome of rice cluster I archaea -- the key methane producers in the rice rhizosphere.</title>
        <authorList>
            <person name="Erkel C."/>
            <person name="Kube M."/>
            <person name="Reinhardt R."/>
            <person name="Liesack W."/>
        </authorList>
    </citation>
    <scope>NUCLEOTIDE SEQUENCE [LARGE SCALE GENOMIC DNA]</scope>
    <source>
        <strain evidence="4">DSM 22066 / NBRC 105507 / MRE50</strain>
    </source>
</reference>
<evidence type="ECO:0000313" key="3">
    <source>
        <dbReference type="EMBL" id="CAJ37568.1"/>
    </source>
</evidence>